<evidence type="ECO:0000256" key="1">
    <source>
        <dbReference type="ARBA" id="ARBA00011955"/>
    </source>
</evidence>
<feature type="binding site" evidence="11">
    <location>
        <position position="296"/>
    </location>
    <ligand>
        <name>Mg(2+)</name>
        <dbReference type="ChEBI" id="CHEBI:18420"/>
    </ligand>
</feature>
<dbReference type="InterPro" id="IPR003374">
    <property type="entry name" value="ApbE-like_sf"/>
</dbReference>
<dbReference type="Proteomes" id="UP000532010">
    <property type="component" value="Unassembled WGS sequence"/>
</dbReference>
<comment type="caution">
    <text evidence="12">The sequence shown here is derived from an EMBL/GenBank/DDBJ whole genome shotgun (WGS) entry which is preliminary data.</text>
</comment>
<keyword evidence="3 10" id="KW-0285">Flavoprotein</keyword>
<evidence type="ECO:0000256" key="5">
    <source>
        <dbReference type="ARBA" id="ARBA00022723"/>
    </source>
</evidence>
<keyword evidence="7 10" id="KW-0460">Magnesium</keyword>
<dbReference type="GO" id="GO:0046872">
    <property type="term" value="F:metal ion binding"/>
    <property type="evidence" value="ECO:0007669"/>
    <property type="project" value="UniProtKB-UniRule"/>
</dbReference>
<dbReference type="Pfam" id="PF02424">
    <property type="entry name" value="ApbE"/>
    <property type="match status" value="1"/>
</dbReference>
<evidence type="ECO:0000313" key="13">
    <source>
        <dbReference type="Proteomes" id="UP000532010"/>
    </source>
</evidence>
<comment type="cofactor">
    <cofactor evidence="11">
        <name>Mg(2+)</name>
        <dbReference type="ChEBI" id="CHEBI:18420"/>
    </cofactor>
    <cofactor evidence="11">
        <name>Mn(2+)</name>
        <dbReference type="ChEBI" id="CHEBI:29035"/>
    </cofactor>
    <text evidence="11">Magnesium. Can also use manganese.</text>
</comment>
<keyword evidence="13" id="KW-1185">Reference proteome</keyword>
<evidence type="ECO:0000256" key="11">
    <source>
        <dbReference type="PIRSR" id="PIRSR006268-2"/>
    </source>
</evidence>
<comment type="catalytic activity">
    <reaction evidence="9 10">
        <text>L-threonyl-[protein] + FAD = FMN-L-threonyl-[protein] + AMP + H(+)</text>
        <dbReference type="Rhea" id="RHEA:36847"/>
        <dbReference type="Rhea" id="RHEA-COMP:11060"/>
        <dbReference type="Rhea" id="RHEA-COMP:11061"/>
        <dbReference type="ChEBI" id="CHEBI:15378"/>
        <dbReference type="ChEBI" id="CHEBI:30013"/>
        <dbReference type="ChEBI" id="CHEBI:57692"/>
        <dbReference type="ChEBI" id="CHEBI:74257"/>
        <dbReference type="ChEBI" id="CHEBI:456215"/>
        <dbReference type="EC" id="2.7.1.180"/>
    </reaction>
</comment>
<name>A0A7W4VQ32_9HYPH</name>
<keyword evidence="4 10" id="KW-0808">Transferase</keyword>
<evidence type="ECO:0000256" key="3">
    <source>
        <dbReference type="ARBA" id="ARBA00022630"/>
    </source>
</evidence>
<dbReference type="PIRSF" id="PIRSF006268">
    <property type="entry name" value="ApbE"/>
    <property type="match status" value="1"/>
</dbReference>
<evidence type="ECO:0000313" key="12">
    <source>
        <dbReference type="EMBL" id="MBB3020822.1"/>
    </source>
</evidence>
<dbReference type="InterPro" id="IPR024932">
    <property type="entry name" value="ApbE"/>
</dbReference>
<accession>A0A7W4VQ32</accession>
<reference evidence="12 13" key="1">
    <citation type="submission" date="2020-08" db="EMBL/GenBank/DDBJ databases">
        <title>The Agave Microbiome: Exploring the role of microbial communities in plant adaptations to desert environments.</title>
        <authorList>
            <person name="Partida-Martinez L.P."/>
        </authorList>
    </citation>
    <scope>NUCLEOTIDE SEQUENCE [LARGE SCALE GENOMIC DNA]</scope>
    <source>
        <strain evidence="12 13">AT3.9</strain>
    </source>
</reference>
<dbReference type="PROSITE" id="PS51318">
    <property type="entry name" value="TAT"/>
    <property type="match status" value="1"/>
</dbReference>
<evidence type="ECO:0000256" key="7">
    <source>
        <dbReference type="ARBA" id="ARBA00022842"/>
    </source>
</evidence>
<keyword evidence="5 10" id="KW-0479">Metal-binding</keyword>
<dbReference type="Gene3D" id="3.10.520.10">
    <property type="entry name" value="ApbE-like domains"/>
    <property type="match status" value="1"/>
</dbReference>
<dbReference type="EMBL" id="JACHWB010000006">
    <property type="protein sequence ID" value="MBB3020822.1"/>
    <property type="molecule type" value="Genomic_DNA"/>
</dbReference>
<feature type="binding site" evidence="11">
    <location>
        <position position="292"/>
    </location>
    <ligand>
        <name>Mg(2+)</name>
        <dbReference type="ChEBI" id="CHEBI:18420"/>
    </ligand>
</feature>
<proteinExistence type="inferred from homology"/>
<feature type="binding site" evidence="11">
    <location>
        <position position="182"/>
    </location>
    <ligand>
        <name>Mg(2+)</name>
        <dbReference type="ChEBI" id="CHEBI:18420"/>
    </ligand>
</feature>
<keyword evidence="6 10" id="KW-0274">FAD</keyword>
<dbReference type="PANTHER" id="PTHR30040">
    <property type="entry name" value="THIAMINE BIOSYNTHESIS LIPOPROTEIN APBE"/>
    <property type="match status" value="1"/>
</dbReference>
<sequence>MSPHLSRRRFIGVTAAAAGLGLVPFGLAAMADAHLVTWHGQAMGAVATLQVHHHDRAVAVRLVERSLAEVRRLEAVFSLYREDAALVALNRHGILVAPPPDLVALLAECRRCWELTQGAFDPTVQALWTLYRDHFSRPDADPSGPPAPALREALDRVGFGPVAFDANRIVLPRRGMGLTLNGIAQGYVTDRVVDILRAGGIESSLVDMGEPRAVGSRPSGEPWRVGVADPEHPELVGDVLEATDRAVATSGAYGFHFDRDGRFNHLLDPRTGTSGRLYRSVTVLLPTATAADALSTAFSLLPPEDIRHTIQRLGEGQVHLLTVSGDAVMLQA</sequence>
<dbReference type="SUPFAM" id="SSF143631">
    <property type="entry name" value="ApbE-like"/>
    <property type="match status" value="1"/>
</dbReference>
<protein>
    <recommendedName>
        <fullName evidence="2 10">FAD:protein FMN transferase</fullName>
        <ecNumber evidence="1 10">2.7.1.180</ecNumber>
    </recommendedName>
    <alternativeName>
        <fullName evidence="8 10">Flavin transferase</fullName>
    </alternativeName>
</protein>
<evidence type="ECO:0000256" key="10">
    <source>
        <dbReference type="PIRNR" id="PIRNR006268"/>
    </source>
</evidence>
<organism evidence="12 13">
    <name type="scientific">Microvirga lupini</name>
    <dbReference type="NCBI Taxonomy" id="420324"/>
    <lineage>
        <taxon>Bacteria</taxon>
        <taxon>Pseudomonadati</taxon>
        <taxon>Pseudomonadota</taxon>
        <taxon>Alphaproteobacteria</taxon>
        <taxon>Hyphomicrobiales</taxon>
        <taxon>Methylobacteriaceae</taxon>
        <taxon>Microvirga</taxon>
    </lineage>
</organism>
<dbReference type="PANTHER" id="PTHR30040:SF2">
    <property type="entry name" value="FAD:PROTEIN FMN TRANSFERASE"/>
    <property type="match status" value="1"/>
</dbReference>
<evidence type="ECO:0000256" key="9">
    <source>
        <dbReference type="ARBA" id="ARBA00048540"/>
    </source>
</evidence>
<dbReference type="AlphaFoldDB" id="A0A7W4VQ32"/>
<evidence type="ECO:0000256" key="6">
    <source>
        <dbReference type="ARBA" id="ARBA00022827"/>
    </source>
</evidence>
<comment type="similarity">
    <text evidence="10">Belongs to the ApbE family.</text>
</comment>
<dbReference type="RefSeq" id="WP_183453151.1">
    <property type="nucleotide sequence ID" value="NZ_JACHWB010000006.1"/>
</dbReference>
<evidence type="ECO:0000256" key="4">
    <source>
        <dbReference type="ARBA" id="ARBA00022679"/>
    </source>
</evidence>
<dbReference type="GO" id="GO:0016740">
    <property type="term" value="F:transferase activity"/>
    <property type="evidence" value="ECO:0007669"/>
    <property type="project" value="UniProtKB-UniRule"/>
</dbReference>
<evidence type="ECO:0000256" key="2">
    <source>
        <dbReference type="ARBA" id="ARBA00016337"/>
    </source>
</evidence>
<keyword evidence="12" id="KW-0449">Lipoprotein</keyword>
<dbReference type="EC" id="2.7.1.180" evidence="1 10"/>
<evidence type="ECO:0000256" key="8">
    <source>
        <dbReference type="ARBA" id="ARBA00031306"/>
    </source>
</evidence>
<dbReference type="InterPro" id="IPR006311">
    <property type="entry name" value="TAT_signal"/>
</dbReference>
<gene>
    <name evidence="12" type="ORF">FHR70_003910</name>
</gene>